<dbReference type="SUPFAM" id="SSF56219">
    <property type="entry name" value="DNase I-like"/>
    <property type="match status" value="1"/>
</dbReference>
<dbReference type="Proteomes" id="UP000323506">
    <property type="component" value="Chromosome A01"/>
</dbReference>
<accession>A0A5D2HJ32</accession>
<name>A0A5D2HJ32_GOSDA</name>
<evidence type="ECO:0008006" key="3">
    <source>
        <dbReference type="Google" id="ProtNLM"/>
    </source>
</evidence>
<evidence type="ECO:0000313" key="1">
    <source>
        <dbReference type="EMBL" id="TYH30264.1"/>
    </source>
</evidence>
<dbReference type="PANTHER" id="PTHR33710">
    <property type="entry name" value="BNAC02G09200D PROTEIN"/>
    <property type="match status" value="1"/>
</dbReference>
<proteinExistence type="predicted"/>
<dbReference type="EMBL" id="CM017688">
    <property type="protein sequence ID" value="TYH30264.1"/>
    <property type="molecule type" value="Genomic_DNA"/>
</dbReference>
<dbReference type="PANTHER" id="PTHR33710:SF62">
    <property type="entry name" value="DUF4283 DOMAIN PROTEIN"/>
    <property type="match status" value="1"/>
</dbReference>
<evidence type="ECO:0000313" key="2">
    <source>
        <dbReference type="Proteomes" id="UP000323506"/>
    </source>
</evidence>
<dbReference type="AlphaFoldDB" id="A0A5D2HJ32"/>
<dbReference type="InterPro" id="IPR036691">
    <property type="entry name" value="Endo/exonu/phosph_ase_sf"/>
</dbReference>
<organism evidence="1 2">
    <name type="scientific">Gossypium darwinii</name>
    <name type="common">Darwin's cotton</name>
    <name type="synonym">Gossypium barbadense var. darwinii</name>
    <dbReference type="NCBI Taxonomy" id="34276"/>
    <lineage>
        <taxon>Eukaryota</taxon>
        <taxon>Viridiplantae</taxon>
        <taxon>Streptophyta</taxon>
        <taxon>Embryophyta</taxon>
        <taxon>Tracheophyta</taxon>
        <taxon>Spermatophyta</taxon>
        <taxon>Magnoliopsida</taxon>
        <taxon>eudicotyledons</taxon>
        <taxon>Gunneridae</taxon>
        <taxon>Pentapetalae</taxon>
        <taxon>rosids</taxon>
        <taxon>malvids</taxon>
        <taxon>Malvales</taxon>
        <taxon>Malvaceae</taxon>
        <taxon>Malvoideae</taxon>
        <taxon>Gossypium</taxon>
    </lineage>
</organism>
<reference evidence="1 2" key="1">
    <citation type="submission" date="2019-06" db="EMBL/GenBank/DDBJ databases">
        <title>WGS assembly of Gossypium darwinii.</title>
        <authorList>
            <person name="Chen Z.J."/>
            <person name="Sreedasyam A."/>
            <person name="Ando A."/>
            <person name="Song Q."/>
            <person name="De L."/>
            <person name="Hulse-Kemp A."/>
            <person name="Ding M."/>
            <person name="Ye W."/>
            <person name="Kirkbride R."/>
            <person name="Jenkins J."/>
            <person name="Plott C."/>
            <person name="Lovell J."/>
            <person name="Lin Y.-M."/>
            <person name="Vaughn R."/>
            <person name="Liu B."/>
            <person name="Li W."/>
            <person name="Simpson S."/>
            <person name="Scheffler B."/>
            <person name="Saski C."/>
            <person name="Grover C."/>
            <person name="Hu G."/>
            <person name="Conover J."/>
            <person name="Carlson J."/>
            <person name="Shu S."/>
            <person name="Boston L."/>
            <person name="Williams M."/>
            <person name="Peterson D."/>
            <person name="Mcgee K."/>
            <person name="Jones D."/>
            <person name="Wendel J."/>
            <person name="Stelly D."/>
            <person name="Grimwood J."/>
            <person name="Schmutz J."/>
        </authorList>
    </citation>
    <scope>NUCLEOTIDE SEQUENCE [LARGE SCALE GENOMIC DNA]</scope>
    <source>
        <strain evidence="1">1808015.09</strain>
    </source>
</reference>
<sequence length="133" mass="15447">MAYFCPCKQRHGCLSQSCAIHGHVTLPCVPWGTLQIKITNEKVEGVIKEERRMEDFRKALADCDLVDMGFSRPWFTWERGNLAETNIMEKLDRGVANVEWMNLFSKFSISHLPHYFSDHCLLIQTDQGERWIG</sequence>
<dbReference type="Gene3D" id="3.60.10.10">
    <property type="entry name" value="Endonuclease/exonuclease/phosphatase"/>
    <property type="match status" value="1"/>
</dbReference>
<keyword evidence="2" id="KW-1185">Reference proteome</keyword>
<protein>
    <recommendedName>
        <fullName evidence="3">Reverse transcriptase</fullName>
    </recommendedName>
</protein>
<gene>
    <name evidence="1" type="ORF">ES288_A01G080800v1</name>
</gene>